<keyword evidence="2" id="KW-1185">Reference proteome</keyword>
<dbReference type="EMBL" id="JAGTJQ010000016">
    <property type="protein sequence ID" value="KAH7010866.1"/>
    <property type="molecule type" value="Genomic_DNA"/>
</dbReference>
<name>A0A9P8XS64_9PEZI</name>
<proteinExistence type="predicted"/>
<reference evidence="1" key="1">
    <citation type="journal article" date="2021" name="Nat. Commun.">
        <title>Genetic determinants of endophytism in the Arabidopsis root mycobiome.</title>
        <authorList>
            <person name="Mesny F."/>
            <person name="Miyauchi S."/>
            <person name="Thiergart T."/>
            <person name="Pickel B."/>
            <person name="Atanasova L."/>
            <person name="Karlsson M."/>
            <person name="Huettel B."/>
            <person name="Barry K.W."/>
            <person name="Haridas S."/>
            <person name="Chen C."/>
            <person name="Bauer D."/>
            <person name="Andreopoulos W."/>
            <person name="Pangilinan J."/>
            <person name="LaButti K."/>
            <person name="Riley R."/>
            <person name="Lipzen A."/>
            <person name="Clum A."/>
            <person name="Drula E."/>
            <person name="Henrissat B."/>
            <person name="Kohler A."/>
            <person name="Grigoriev I.V."/>
            <person name="Martin F.M."/>
            <person name="Hacquard S."/>
        </authorList>
    </citation>
    <scope>NUCLEOTIDE SEQUENCE</scope>
    <source>
        <strain evidence="1">MPI-CAGE-CH-0230</strain>
    </source>
</reference>
<dbReference type="RefSeq" id="XP_046004351.1">
    <property type="nucleotide sequence ID" value="XM_046156006.1"/>
</dbReference>
<evidence type="ECO:0000313" key="2">
    <source>
        <dbReference type="Proteomes" id="UP000756346"/>
    </source>
</evidence>
<organism evidence="1 2">
    <name type="scientific">Microdochium trichocladiopsis</name>
    <dbReference type="NCBI Taxonomy" id="1682393"/>
    <lineage>
        <taxon>Eukaryota</taxon>
        <taxon>Fungi</taxon>
        <taxon>Dikarya</taxon>
        <taxon>Ascomycota</taxon>
        <taxon>Pezizomycotina</taxon>
        <taxon>Sordariomycetes</taxon>
        <taxon>Xylariomycetidae</taxon>
        <taxon>Xylariales</taxon>
        <taxon>Microdochiaceae</taxon>
        <taxon>Microdochium</taxon>
    </lineage>
</organism>
<dbReference type="AlphaFoldDB" id="A0A9P8XS64"/>
<comment type="caution">
    <text evidence="1">The sequence shown here is derived from an EMBL/GenBank/DDBJ whole genome shotgun (WGS) entry which is preliminary data.</text>
</comment>
<dbReference type="OrthoDB" id="10248252at2759"/>
<dbReference type="GeneID" id="70185552"/>
<sequence>MRDLIHRRYNTLTRCLRLEPARDSTTQKPPRKTPHLLFAREIAGRRGFGALRRYNDFHTSFRNEVEDCLEPRMGSI</sequence>
<dbReference type="Proteomes" id="UP000756346">
    <property type="component" value="Unassembled WGS sequence"/>
</dbReference>
<gene>
    <name evidence="1" type="ORF">B0I36DRAFT_341348</name>
</gene>
<protein>
    <submittedName>
        <fullName evidence="1">Uncharacterized protein</fullName>
    </submittedName>
</protein>
<evidence type="ECO:0000313" key="1">
    <source>
        <dbReference type="EMBL" id="KAH7010866.1"/>
    </source>
</evidence>
<feature type="non-terminal residue" evidence="1">
    <location>
        <position position="76"/>
    </location>
</feature>
<accession>A0A9P8XS64</accession>